<feature type="binding site" evidence="7">
    <location>
        <begin position="133"/>
        <end position="137"/>
    </location>
    <ligand>
        <name>substrate</name>
    </ligand>
</feature>
<dbReference type="InterPro" id="IPR043129">
    <property type="entry name" value="ATPase_NBD"/>
</dbReference>
<dbReference type="InterPro" id="IPR022450">
    <property type="entry name" value="TsaD"/>
</dbReference>
<evidence type="ECO:0000256" key="5">
    <source>
        <dbReference type="ARBA" id="ARBA00023315"/>
    </source>
</evidence>
<dbReference type="PANTHER" id="PTHR11735">
    <property type="entry name" value="TRNA N6-ADENOSINE THREONYLCARBAMOYLTRANSFERASE"/>
    <property type="match status" value="1"/>
</dbReference>
<keyword evidence="10" id="KW-1185">Reference proteome</keyword>
<organism evidence="9 10">
    <name type="scientific">Geotalea uraniireducens</name>
    <dbReference type="NCBI Taxonomy" id="351604"/>
    <lineage>
        <taxon>Bacteria</taxon>
        <taxon>Pseudomonadati</taxon>
        <taxon>Thermodesulfobacteriota</taxon>
        <taxon>Desulfuromonadia</taxon>
        <taxon>Geobacterales</taxon>
        <taxon>Geobacteraceae</taxon>
        <taxon>Geotalea</taxon>
    </lineage>
</organism>
<dbReference type="EC" id="2.3.1.234" evidence="7"/>
<evidence type="ECO:0000256" key="2">
    <source>
        <dbReference type="ARBA" id="ARBA00022694"/>
    </source>
</evidence>
<sequence>MLLLAIETSCDETAAAVVRNGREVLANVISSQVKVHAEYGGVVPEIASRKHLEAIPLVIGEALASAAVSLDEIEGIAVTQGPGLAGALLVGVSVAKAIAFARRLPLIGINHIEGHLAAIFLERPVAFPFLALAVSGGHTHLYRVEGFGRYRPLGQTLDDAAGEAFDKVAKLLGLPYPGGIEIDRLAATGNELAVALPRPLLHDGSCNFSFSGLKTAVLTYLQKHPLSEGAVTINDLCASFQRAVCDVLVAKTFQAAEADGIERVVVAGGVACNSVLRRTMTEMARQRGVELLIPSPLLCSDNAAMIAVPADYYLEQGLRGDFSLDALASWPLDKLGRWRDNADSH</sequence>
<keyword evidence="2 7" id="KW-0819">tRNA processing</keyword>
<feature type="binding site" evidence="7">
    <location>
        <position position="111"/>
    </location>
    <ligand>
        <name>Fe cation</name>
        <dbReference type="ChEBI" id="CHEBI:24875"/>
    </ligand>
</feature>
<proteinExistence type="inferred from homology"/>
<feature type="binding site" evidence="7">
    <location>
        <position position="273"/>
    </location>
    <ligand>
        <name>substrate</name>
    </ligand>
</feature>
<evidence type="ECO:0000256" key="6">
    <source>
        <dbReference type="ARBA" id="ARBA00048117"/>
    </source>
</evidence>
<dbReference type="SUPFAM" id="SSF53067">
    <property type="entry name" value="Actin-like ATPase domain"/>
    <property type="match status" value="2"/>
</dbReference>
<dbReference type="PRINTS" id="PR00789">
    <property type="entry name" value="OSIALOPTASE"/>
</dbReference>
<comment type="similarity">
    <text evidence="7">Belongs to the KAE1 / TsaD family.</text>
</comment>
<feature type="binding site" evidence="7">
    <location>
        <position position="179"/>
    </location>
    <ligand>
        <name>substrate</name>
    </ligand>
</feature>
<dbReference type="InterPro" id="IPR017861">
    <property type="entry name" value="KAE1/TsaD"/>
</dbReference>
<dbReference type="Gene3D" id="3.30.420.40">
    <property type="match status" value="2"/>
</dbReference>
<evidence type="ECO:0000256" key="7">
    <source>
        <dbReference type="HAMAP-Rule" id="MF_01445"/>
    </source>
</evidence>
<name>A0ABM8ELN0_9BACT</name>
<comment type="function">
    <text evidence="7">Required for the formation of a threonylcarbamoyl group on adenosine at position 37 (t(6)A37) in tRNAs that read codons beginning with adenine. Is involved in the transfer of the threonylcarbamoyl moiety of threonylcarbamoyl-AMP (TC-AMP) to the N6 group of A37, together with TsaE and TsaB. TsaD likely plays a direct catalytic role in this reaction.</text>
</comment>
<dbReference type="RefSeq" id="WP_281999583.1">
    <property type="nucleotide sequence ID" value="NZ_AP027151.1"/>
</dbReference>
<keyword evidence="4 7" id="KW-0408">Iron</keyword>
<protein>
    <recommendedName>
        <fullName evidence="7">tRNA N6-adenosine threonylcarbamoyltransferase</fullName>
        <ecNumber evidence="7">2.3.1.234</ecNumber>
    </recommendedName>
    <alternativeName>
        <fullName evidence="7">N6-L-threonylcarbamoyladenine synthase</fullName>
        <shortName evidence="7">t(6)A synthase</shortName>
    </alternativeName>
    <alternativeName>
        <fullName evidence="7">t(6)A37 threonylcarbamoyladenosine biosynthesis protein TsaD</fullName>
    </alternativeName>
    <alternativeName>
        <fullName evidence="7">tRNA threonylcarbamoyladenosine biosynthesis protein TsaD</fullName>
    </alternativeName>
</protein>
<comment type="catalytic activity">
    <reaction evidence="6 7">
        <text>L-threonylcarbamoyladenylate + adenosine(37) in tRNA = N(6)-L-threonylcarbamoyladenosine(37) in tRNA + AMP + H(+)</text>
        <dbReference type="Rhea" id="RHEA:37059"/>
        <dbReference type="Rhea" id="RHEA-COMP:10162"/>
        <dbReference type="Rhea" id="RHEA-COMP:10163"/>
        <dbReference type="ChEBI" id="CHEBI:15378"/>
        <dbReference type="ChEBI" id="CHEBI:73682"/>
        <dbReference type="ChEBI" id="CHEBI:74411"/>
        <dbReference type="ChEBI" id="CHEBI:74418"/>
        <dbReference type="ChEBI" id="CHEBI:456215"/>
        <dbReference type="EC" id="2.3.1.234"/>
    </reaction>
</comment>
<feature type="binding site" evidence="7">
    <location>
        <position position="183"/>
    </location>
    <ligand>
        <name>substrate</name>
    </ligand>
</feature>
<feature type="binding site" evidence="7">
    <location>
        <position position="115"/>
    </location>
    <ligand>
        <name>Fe cation</name>
        <dbReference type="ChEBI" id="CHEBI:24875"/>
    </ligand>
</feature>
<evidence type="ECO:0000313" key="9">
    <source>
        <dbReference type="EMBL" id="BDV43463.1"/>
    </source>
</evidence>
<feature type="binding site" evidence="7">
    <location>
        <position position="301"/>
    </location>
    <ligand>
        <name>Fe cation</name>
        <dbReference type="ChEBI" id="CHEBI:24875"/>
    </ligand>
</feature>
<evidence type="ECO:0000256" key="1">
    <source>
        <dbReference type="ARBA" id="ARBA00022679"/>
    </source>
</evidence>
<dbReference type="Pfam" id="PF00814">
    <property type="entry name" value="TsaD"/>
    <property type="match status" value="1"/>
</dbReference>
<dbReference type="Proteomes" id="UP001317705">
    <property type="component" value="Chromosome"/>
</dbReference>
<evidence type="ECO:0000259" key="8">
    <source>
        <dbReference type="Pfam" id="PF00814"/>
    </source>
</evidence>
<keyword evidence="3 7" id="KW-0479">Metal-binding</keyword>
<keyword evidence="5 7" id="KW-0012">Acyltransferase</keyword>
<dbReference type="InterPro" id="IPR000905">
    <property type="entry name" value="Gcp-like_dom"/>
</dbReference>
<gene>
    <name evidence="7 9" type="primary">tsaD</name>
    <name evidence="9" type="ORF">GURASL_23860</name>
</gene>
<comment type="cofactor">
    <cofactor evidence="7">
        <name>Fe(2+)</name>
        <dbReference type="ChEBI" id="CHEBI:29033"/>
    </cofactor>
    <text evidence="7">Binds 1 Fe(2+) ion per subunit.</text>
</comment>
<feature type="domain" description="Gcp-like" evidence="8">
    <location>
        <begin position="23"/>
        <end position="307"/>
    </location>
</feature>
<evidence type="ECO:0000256" key="4">
    <source>
        <dbReference type="ARBA" id="ARBA00023004"/>
    </source>
</evidence>
<dbReference type="CDD" id="cd24133">
    <property type="entry name" value="ASKHA_NBD_TsaD_bac"/>
    <property type="match status" value="1"/>
</dbReference>
<reference evidence="9 10" key="1">
    <citation type="submission" date="2022-12" db="EMBL/GenBank/DDBJ databases">
        <title>Polyphasic characterization of Geotalea uranireducens NIT-SL11 newly isolated from a complex of sewage sludge and microbially reduced graphene oxide.</title>
        <authorList>
            <person name="Xie L."/>
            <person name="Yoshida N."/>
            <person name="Meng L."/>
        </authorList>
    </citation>
    <scope>NUCLEOTIDE SEQUENCE [LARGE SCALE GENOMIC DNA]</scope>
    <source>
        <strain evidence="9 10">NIT-SL11</strain>
    </source>
</reference>
<dbReference type="EMBL" id="AP027151">
    <property type="protein sequence ID" value="BDV43463.1"/>
    <property type="molecule type" value="Genomic_DNA"/>
</dbReference>
<accession>A0ABM8ELN0</accession>
<dbReference type="NCBIfam" id="TIGR03723">
    <property type="entry name" value="T6A_TsaD_YgjD"/>
    <property type="match status" value="1"/>
</dbReference>
<dbReference type="PANTHER" id="PTHR11735:SF6">
    <property type="entry name" value="TRNA N6-ADENOSINE THREONYLCARBAMOYLTRANSFERASE, MITOCHONDRIAL"/>
    <property type="match status" value="1"/>
</dbReference>
<evidence type="ECO:0000313" key="10">
    <source>
        <dbReference type="Proteomes" id="UP001317705"/>
    </source>
</evidence>
<dbReference type="NCBIfam" id="TIGR00329">
    <property type="entry name" value="gcp_kae1"/>
    <property type="match status" value="1"/>
</dbReference>
<comment type="subcellular location">
    <subcellularLocation>
        <location evidence="7">Cytoplasm</location>
    </subcellularLocation>
</comment>
<keyword evidence="7" id="KW-0963">Cytoplasm</keyword>
<keyword evidence="1 7" id="KW-0808">Transferase</keyword>
<feature type="binding site" evidence="7">
    <location>
        <position position="166"/>
    </location>
    <ligand>
        <name>substrate</name>
    </ligand>
</feature>
<dbReference type="HAMAP" id="MF_01445">
    <property type="entry name" value="TsaD"/>
    <property type="match status" value="1"/>
</dbReference>
<evidence type="ECO:0000256" key="3">
    <source>
        <dbReference type="ARBA" id="ARBA00022723"/>
    </source>
</evidence>